<proteinExistence type="predicted"/>
<keyword evidence="3" id="KW-1185">Reference proteome</keyword>
<dbReference type="Proteomes" id="UP001432128">
    <property type="component" value="Chromosome"/>
</dbReference>
<dbReference type="Gene3D" id="1.20.120.450">
    <property type="entry name" value="dinb family like domain"/>
    <property type="match status" value="1"/>
</dbReference>
<dbReference type="EMBL" id="CP108021">
    <property type="protein sequence ID" value="WUM19447.1"/>
    <property type="molecule type" value="Genomic_DNA"/>
</dbReference>
<protein>
    <submittedName>
        <fullName evidence="2">DinB family protein</fullName>
    </submittedName>
</protein>
<evidence type="ECO:0000313" key="3">
    <source>
        <dbReference type="Proteomes" id="UP001432128"/>
    </source>
</evidence>
<dbReference type="RefSeq" id="WP_328856951.1">
    <property type="nucleotide sequence ID" value="NZ_CP108021.1"/>
</dbReference>
<reference evidence="2 3" key="1">
    <citation type="submission" date="2022-10" db="EMBL/GenBank/DDBJ databases">
        <title>The complete genomes of actinobacterial strains from the NBC collection.</title>
        <authorList>
            <person name="Joergensen T.S."/>
            <person name="Alvarez Arevalo M."/>
            <person name="Sterndorff E.B."/>
            <person name="Faurdal D."/>
            <person name="Vuksanovic O."/>
            <person name="Mourched A.-S."/>
            <person name="Charusanti P."/>
            <person name="Shaw S."/>
            <person name="Blin K."/>
            <person name="Weber T."/>
        </authorList>
    </citation>
    <scope>NUCLEOTIDE SEQUENCE [LARGE SCALE GENOMIC DNA]</scope>
    <source>
        <strain evidence="2 3">NBC_00319</strain>
    </source>
</reference>
<name>A0AAU4K0A0_9NOCA</name>
<dbReference type="NCBIfam" id="NF047843">
    <property type="entry name" value="MST_Rv0443"/>
    <property type="match status" value="1"/>
</dbReference>
<sequence length="175" mass="18812">MADDATALHDVLVDALTRVDDAVASLTDDADPAVLTHRIDADANTIAWLIWHSARVVDDHITGLSGRDQVWPQWRDRFDLPFDDWATGYGQSSDEVAAVPGDGATLAGYFHAVHSATLDYVRGVDADEIERVVDENWDPPVTAGVRLVSVVNDITLHIGQAQFIAGVADRAGVAG</sequence>
<dbReference type="InterPro" id="IPR024775">
    <property type="entry name" value="DinB-like"/>
</dbReference>
<dbReference type="KEGG" id="whr:OG579_17320"/>
<evidence type="ECO:0000259" key="1">
    <source>
        <dbReference type="Pfam" id="PF12867"/>
    </source>
</evidence>
<dbReference type="AlphaFoldDB" id="A0AAU4K0A0"/>
<organism evidence="2 3">
    <name type="scientific">Williamsia herbipolensis</name>
    <dbReference type="NCBI Taxonomy" id="1603258"/>
    <lineage>
        <taxon>Bacteria</taxon>
        <taxon>Bacillati</taxon>
        <taxon>Actinomycetota</taxon>
        <taxon>Actinomycetes</taxon>
        <taxon>Mycobacteriales</taxon>
        <taxon>Nocardiaceae</taxon>
        <taxon>Williamsia</taxon>
    </lineage>
</organism>
<evidence type="ECO:0000313" key="2">
    <source>
        <dbReference type="EMBL" id="WUM19447.1"/>
    </source>
</evidence>
<dbReference type="SUPFAM" id="SSF109854">
    <property type="entry name" value="DinB/YfiT-like putative metalloenzymes"/>
    <property type="match status" value="1"/>
</dbReference>
<feature type="domain" description="DinB-like" evidence="1">
    <location>
        <begin position="16"/>
        <end position="160"/>
    </location>
</feature>
<dbReference type="Pfam" id="PF12867">
    <property type="entry name" value="DinB_2"/>
    <property type="match status" value="1"/>
</dbReference>
<gene>
    <name evidence="2" type="ORF">OG579_17320</name>
</gene>
<accession>A0AAU4K0A0</accession>
<dbReference type="InterPro" id="IPR034660">
    <property type="entry name" value="DinB/YfiT-like"/>
</dbReference>